<name>A0A1L8QVE1_9ENTE</name>
<feature type="transmembrane region" description="Helical" evidence="1">
    <location>
        <begin position="6"/>
        <end position="26"/>
    </location>
</feature>
<comment type="caution">
    <text evidence="3">The sequence shown here is derived from an EMBL/GenBank/DDBJ whole genome shotgun (WGS) entry which is preliminary data.</text>
</comment>
<protein>
    <submittedName>
        <fullName evidence="2">DUF948 domain-containing protein</fullName>
    </submittedName>
</protein>
<proteinExistence type="predicted"/>
<dbReference type="Pfam" id="PF06103">
    <property type="entry name" value="DUF948"/>
    <property type="match status" value="1"/>
</dbReference>
<reference evidence="2" key="3">
    <citation type="submission" date="2021-11" db="EMBL/GenBank/DDBJ databases">
        <authorList>
            <person name="Gilroy R."/>
        </authorList>
    </citation>
    <scope>NUCLEOTIDE SEQUENCE</scope>
    <source>
        <strain evidence="2">150</strain>
    </source>
</reference>
<keyword evidence="1" id="KW-0812">Transmembrane</keyword>
<dbReference type="Gene3D" id="1.10.287.950">
    <property type="entry name" value="Methyl-accepting chemotaxis protein"/>
    <property type="match status" value="1"/>
</dbReference>
<evidence type="ECO:0000256" key="1">
    <source>
        <dbReference type="SAM" id="Phobius"/>
    </source>
</evidence>
<reference evidence="2" key="2">
    <citation type="journal article" date="2021" name="PeerJ">
        <title>Extensive microbial diversity within the chicken gut microbiome revealed by metagenomics and culture.</title>
        <authorList>
            <person name="Gilroy R."/>
            <person name="Ravi A."/>
            <person name="Getino M."/>
            <person name="Pursley I."/>
            <person name="Horton D.L."/>
            <person name="Alikhan N.F."/>
            <person name="Baker D."/>
            <person name="Gharbi K."/>
            <person name="Hall N."/>
            <person name="Watson M."/>
            <person name="Adriaenssens E.M."/>
            <person name="Foster-Nyarko E."/>
            <person name="Jarju S."/>
            <person name="Secka A."/>
            <person name="Antonio M."/>
            <person name="Oren A."/>
            <person name="Chaudhuri R.R."/>
            <person name="La Ragione R."/>
            <person name="Hildebrand F."/>
            <person name="Pallen M.J."/>
        </authorList>
    </citation>
    <scope>NUCLEOTIDE SEQUENCE</scope>
    <source>
        <strain evidence="2">150</strain>
    </source>
</reference>
<keyword evidence="1" id="KW-1133">Transmembrane helix</keyword>
<keyword evidence="4" id="KW-1185">Reference proteome</keyword>
<dbReference type="OrthoDB" id="2146420at2"/>
<dbReference type="EMBL" id="JAJJVO010000146">
    <property type="protein sequence ID" value="MCC9274583.1"/>
    <property type="molecule type" value="Genomic_DNA"/>
</dbReference>
<dbReference type="AlphaFoldDB" id="A0A1L8QVE1"/>
<organism evidence="3 4">
    <name type="scientific">Enterococcus aquimarinus</name>
    <dbReference type="NCBI Taxonomy" id="328396"/>
    <lineage>
        <taxon>Bacteria</taxon>
        <taxon>Bacillati</taxon>
        <taxon>Bacillota</taxon>
        <taxon>Bacilli</taxon>
        <taxon>Lactobacillales</taxon>
        <taxon>Enterococcaceae</taxon>
        <taxon>Enterococcus</taxon>
    </lineage>
</organism>
<evidence type="ECO:0000313" key="3">
    <source>
        <dbReference type="EMBL" id="OJG11455.1"/>
    </source>
</evidence>
<dbReference type="EMBL" id="JXKD01000003">
    <property type="protein sequence ID" value="OJG11455.1"/>
    <property type="molecule type" value="Genomic_DNA"/>
</dbReference>
<dbReference type="RefSeq" id="WP_071874196.1">
    <property type="nucleotide sequence ID" value="NZ_JBHSHF010000014.1"/>
</dbReference>
<sequence>MSGGEIAALIAAGAFAVLVVAVVRLLGQIGKTVQKAETTVTQVNQTIQVVTRDVDILVREVEGLLVKSNELMGKVNQKVETIDPLFDAVADLSTSVSDLNASGREMATRFATMGKSVTQASIIGKVSQATINRFKHNQTKANNGGKVYE</sequence>
<dbReference type="PANTHER" id="PTHR40070:SF1">
    <property type="entry name" value="UPF0478 PROTEIN YTXG"/>
    <property type="match status" value="1"/>
</dbReference>
<dbReference type="InterPro" id="IPR009293">
    <property type="entry name" value="UPF0478"/>
</dbReference>
<evidence type="ECO:0000313" key="2">
    <source>
        <dbReference type="EMBL" id="MCC9274583.1"/>
    </source>
</evidence>
<dbReference type="PANTHER" id="PTHR40070">
    <property type="entry name" value="UPF0478 PROTEIN YTXG"/>
    <property type="match status" value="1"/>
</dbReference>
<reference evidence="3 4" key="1">
    <citation type="submission" date="2014-12" db="EMBL/GenBank/DDBJ databases">
        <title>Draft genome sequences of 29 type strains of Enterococci.</title>
        <authorList>
            <person name="Zhong Z."/>
            <person name="Sun Z."/>
            <person name="Liu W."/>
            <person name="Zhang W."/>
            <person name="Zhang H."/>
        </authorList>
    </citation>
    <scope>NUCLEOTIDE SEQUENCE [LARGE SCALE GENOMIC DNA]</scope>
    <source>
        <strain evidence="3 4">DSM 17690</strain>
    </source>
</reference>
<evidence type="ECO:0000313" key="4">
    <source>
        <dbReference type="Proteomes" id="UP000182149"/>
    </source>
</evidence>
<dbReference type="Proteomes" id="UP000813384">
    <property type="component" value="Unassembled WGS sequence"/>
</dbReference>
<dbReference type="Proteomes" id="UP000182149">
    <property type="component" value="Unassembled WGS sequence"/>
</dbReference>
<dbReference type="STRING" id="328396.RU93_GL001450"/>
<keyword evidence="1" id="KW-0472">Membrane</keyword>
<accession>A0A1L8QVE1</accession>
<gene>
    <name evidence="2" type="ORF">K8V42_09875</name>
    <name evidence="3" type="ORF">RU93_GL001450</name>
</gene>